<keyword evidence="1" id="KW-0732">Signal</keyword>
<name>A0A542DWH2_9MICO</name>
<organism evidence="2 3">
    <name type="scientific">Lapillicoccus jejuensis</name>
    <dbReference type="NCBI Taxonomy" id="402171"/>
    <lineage>
        <taxon>Bacteria</taxon>
        <taxon>Bacillati</taxon>
        <taxon>Actinomycetota</taxon>
        <taxon>Actinomycetes</taxon>
        <taxon>Micrococcales</taxon>
        <taxon>Intrasporangiaceae</taxon>
        <taxon>Lapillicoccus</taxon>
    </lineage>
</organism>
<feature type="signal peptide" evidence="1">
    <location>
        <begin position="1"/>
        <end position="27"/>
    </location>
</feature>
<dbReference type="Proteomes" id="UP000317893">
    <property type="component" value="Unassembled WGS sequence"/>
</dbReference>
<feature type="chain" id="PRO_5021839546" evidence="1">
    <location>
        <begin position="28"/>
        <end position="215"/>
    </location>
</feature>
<comment type="caution">
    <text evidence="2">The sequence shown here is derived from an EMBL/GenBank/DDBJ whole genome shotgun (WGS) entry which is preliminary data.</text>
</comment>
<sequence length="215" mass="20631">MLRRTTLLVGTLAGASAVVLSAGPALAATTYTVKAGTTTSGSTAYSAATTGAGQQIKFTTSKGLNLGCDSGTASGSVKLGSKLSGTGLGTISGSTWTNCIGPAGLKLAVTQVGTWSINAKGTTTATGVTAGTIGNIVANVGDAAGACKFTVSGTVKAAVTATATKQLLKVKPTTGALTISNVAGCFGAVANGDTASFAATYKITAAAGKLSISNP</sequence>
<gene>
    <name evidence="2" type="ORF">FB458_0505</name>
</gene>
<dbReference type="AlphaFoldDB" id="A0A542DWH2"/>
<dbReference type="EMBL" id="VFMN01000001">
    <property type="protein sequence ID" value="TQJ07443.1"/>
    <property type="molecule type" value="Genomic_DNA"/>
</dbReference>
<dbReference type="OrthoDB" id="3746871at2"/>
<protein>
    <submittedName>
        <fullName evidence="2">Uncharacterized protein</fullName>
    </submittedName>
</protein>
<proteinExistence type="predicted"/>
<dbReference type="RefSeq" id="WP_141846482.1">
    <property type="nucleotide sequence ID" value="NZ_BAAAPR010000006.1"/>
</dbReference>
<evidence type="ECO:0000313" key="3">
    <source>
        <dbReference type="Proteomes" id="UP000317893"/>
    </source>
</evidence>
<keyword evidence="3" id="KW-1185">Reference proteome</keyword>
<evidence type="ECO:0000256" key="1">
    <source>
        <dbReference type="SAM" id="SignalP"/>
    </source>
</evidence>
<reference evidence="2 3" key="1">
    <citation type="submission" date="2019-06" db="EMBL/GenBank/DDBJ databases">
        <title>Sequencing the genomes of 1000 actinobacteria strains.</title>
        <authorList>
            <person name="Klenk H.-P."/>
        </authorList>
    </citation>
    <scope>NUCLEOTIDE SEQUENCE [LARGE SCALE GENOMIC DNA]</scope>
    <source>
        <strain evidence="2 3">DSM 18607</strain>
    </source>
</reference>
<accession>A0A542DWH2</accession>
<evidence type="ECO:0000313" key="2">
    <source>
        <dbReference type="EMBL" id="TQJ07443.1"/>
    </source>
</evidence>